<keyword evidence="1" id="KW-0812">Transmembrane</keyword>
<feature type="transmembrane region" description="Helical" evidence="1">
    <location>
        <begin position="85"/>
        <end position="109"/>
    </location>
</feature>
<sequence length="160" mass="18259">MFLKILMLSLMMIFMNSLFLMSSHPLIMGFILMLQTLLFAVLSGIIMSSYWYSYILILVFLGGLLILFVYVSSMASNEKLNFSPLALMIALISFCFILFSINFNILNMFKGSDSLVEKSFIWLFSEPSGMLASFLIIYLFIILIAIVKITKWWGGALRPL</sequence>
<keyword evidence="1" id="KW-0472">Membrane</keyword>
<keyword evidence="2" id="KW-0496">Mitochondrion</keyword>
<dbReference type="GeneID" id="26217968"/>
<geneLocation type="mitochondrion" evidence="2"/>
<protein>
    <submittedName>
        <fullName evidence="2">NADH dehydrogenase subunit 6</fullName>
    </submittedName>
</protein>
<feature type="transmembrane region" description="Helical" evidence="1">
    <location>
        <begin position="129"/>
        <end position="150"/>
    </location>
</feature>
<dbReference type="CTD" id="4541"/>
<evidence type="ECO:0000313" key="2">
    <source>
        <dbReference type="EMBL" id="AJY78607.1"/>
    </source>
</evidence>
<reference evidence="2" key="1">
    <citation type="submission" date="2014-10" db="EMBL/GenBank/DDBJ databases">
        <title>Sequencing of complete mitochondrial genome of Cypridopsis vidua.</title>
        <authorList>
            <person name="Ma X."/>
        </authorList>
    </citation>
    <scope>NUCLEOTIDE SEQUENCE</scope>
</reference>
<dbReference type="RefSeq" id="YP_009179468.1">
    <property type="nucleotide sequence ID" value="NC_028407.1"/>
</dbReference>
<proteinExistence type="predicted"/>
<name>A0A0N7AYN8_9CRUS</name>
<evidence type="ECO:0000256" key="1">
    <source>
        <dbReference type="SAM" id="Phobius"/>
    </source>
</evidence>
<accession>A0A0N7AYN8</accession>
<dbReference type="EMBL" id="KP063117">
    <property type="protein sequence ID" value="AJY78607.1"/>
    <property type="molecule type" value="Genomic_DNA"/>
</dbReference>
<organism evidence="2">
    <name type="scientific">Cypridopsis vidua</name>
    <dbReference type="NCBI Taxonomy" id="230730"/>
    <lineage>
        <taxon>Eukaryota</taxon>
        <taxon>Metazoa</taxon>
        <taxon>Ecdysozoa</taxon>
        <taxon>Arthropoda</taxon>
        <taxon>Crustacea</taxon>
        <taxon>Oligostraca</taxon>
        <taxon>Ostracoda</taxon>
        <taxon>Podocopa</taxon>
        <taxon>Podocopida</taxon>
        <taxon>Cypridocopina</taxon>
        <taxon>Cypridoidea</taxon>
        <taxon>Cyprididae</taxon>
        <taxon>Cypridopsis</taxon>
    </lineage>
</organism>
<keyword evidence="1" id="KW-1133">Transmembrane helix</keyword>
<feature type="transmembrane region" description="Helical" evidence="1">
    <location>
        <begin position="53"/>
        <end position="73"/>
    </location>
</feature>
<gene>
    <name evidence="2" type="primary">ND6</name>
</gene>
<dbReference type="AlphaFoldDB" id="A0A0N7AYN8"/>